<feature type="transmembrane region" description="Helical" evidence="7">
    <location>
        <begin position="30"/>
        <end position="50"/>
    </location>
</feature>
<dbReference type="Proteomes" id="UP000823636">
    <property type="component" value="Unassembled WGS sequence"/>
</dbReference>
<feature type="transmembrane region" description="Helical" evidence="7">
    <location>
        <begin position="580"/>
        <end position="602"/>
    </location>
</feature>
<keyword evidence="6 7" id="KW-0472">Membrane</keyword>
<dbReference type="InterPro" id="IPR036721">
    <property type="entry name" value="RCK_C_sf"/>
</dbReference>
<reference evidence="9" key="2">
    <citation type="journal article" date="2021" name="PeerJ">
        <title>Extensive microbial diversity within the chicken gut microbiome revealed by metagenomics and culture.</title>
        <authorList>
            <person name="Gilroy R."/>
            <person name="Ravi A."/>
            <person name="Getino M."/>
            <person name="Pursley I."/>
            <person name="Horton D.L."/>
            <person name="Alikhan N.F."/>
            <person name="Baker D."/>
            <person name="Gharbi K."/>
            <person name="Hall N."/>
            <person name="Watson M."/>
            <person name="Adriaenssens E.M."/>
            <person name="Foster-Nyarko E."/>
            <person name="Jarju S."/>
            <person name="Secka A."/>
            <person name="Antonio M."/>
            <person name="Oren A."/>
            <person name="Chaudhuri R.R."/>
            <person name="La Ragione R."/>
            <person name="Hildebrand F."/>
            <person name="Pallen M.J."/>
        </authorList>
    </citation>
    <scope>NUCLEOTIDE SEQUENCE</scope>
    <source>
        <strain evidence="9">G3-4614</strain>
    </source>
</reference>
<protein>
    <submittedName>
        <fullName evidence="9">SLC13 family permease</fullName>
    </submittedName>
</protein>
<evidence type="ECO:0000259" key="8">
    <source>
        <dbReference type="PROSITE" id="PS51202"/>
    </source>
</evidence>
<evidence type="ECO:0000313" key="10">
    <source>
        <dbReference type="Proteomes" id="UP000823636"/>
    </source>
</evidence>
<feature type="transmembrane region" description="Helical" evidence="7">
    <location>
        <begin position="177"/>
        <end position="194"/>
    </location>
</feature>
<feature type="domain" description="RCK C-terminal" evidence="8">
    <location>
        <begin position="208"/>
        <end position="292"/>
    </location>
</feature>
<dbReference type="Gene3D" id="3.30.70.1450">
    <property type="entry name" value="Regulator of K+ conductance, C-terminal domain"/>
    <property type="match status" value="2"/>
</dbReference>
<keyword evidence="3 7" id="KW-0812">Transmembrane</keyword>
<evidence type="ECO:0000256" key="4">
    <source>
        <dbReference type="ARBA" id="ARBA00022737"/>
    </source>
</evidence>
<evidence type="ECO:0000256" key="1">
    <source>
        <dbReference type="ARBA" id="ARBA00004141"/>
    </source>
</evidence>
<gene>
    <name evidence="9" type="ORF">IAC54_02110</name>
</gene>
<dbReference type="GO" id="GO:0006813">
    <property type="term" value="P:potassium ion transport"/>
    <property type="evidence" value="ECO:0007669"/>
    <property type="project" value="InterPro"/>
</dbReference>
<feature type="transmembrane region" description="Helical" evidence="7">
    <location>
        <begin position="402"/>
        <end position="420"/>
    </location>
</feature>
<reference evidence="9" key="1">
    <citation type="submission" date="2020-10" db="EMBL/GenBank/DDBJ databases">
        <authorList>
            <person name="Gilroy R."/>
        </authorList>
    </citation>
    <scope>NUCLEOTIDE SEQUENCE</scope>
    <source>
        <strain evidence="9">G3-4614</strain>
    </source>
</reference>
<dbReference type="Pfam" id="PF03600">
    <property type="entry name" value="CitMHS"/>
    <property type="match status" value="1"/>
</dbReference>
<dbReference type="PANTHER" id="PTHR43652">
    <property type="entry name" value="BASIC AMINO ACID ANTIPORTER YFCC-RELATED"/>
    <property type="match status" value="1"/>
</dbReference>
<dbReference type="PANTHER" id="PTHR43652:SF2">
    <property type="entry name" value="BASIC AMINO ACID ANTIPORTER YFCC-RELATED"/>
    <property type="match status" value="1"/>
</dbReference>
<keyword evidence="5 7" id="KW-1133">Transmembrane helix</keyword>
<feature type="transmembrane region" description="Helical" evidence="7">
    <location>
        <begin position="432"/>
        <end position="450"/>
    </location>
</feature>
<feature type="transmembrane region" description="Helical" evidence="7">
    <location>
        <begin position="142"/>
        <end position="165"/>
    </location>
</feature>
<dbReference type="SUPFAM" id="SSF116726">
    <property type="entry name" value="TrkA C-terminal domain-like"/>
    <property type="match status" value="2"/>
</dbReference>
<feature type="transmembrane region" description="Helical" evidence="7">
    <location>
        <begin position="495"/>
        <end position="520"/>
    </location>
</feature>
<evidence type="ECO:0000256" key="2">
    <source>
        <dbReference type="ARBA" id="ARBA00022448"/>
    </source>
</evidence>
<dbReference type="AlphaFoldDB" id="A0A9D9H615"/>
<dbReference type="PROSITE" id="PS51202">
    <property type="entry name" value="RCK_C"/>
    <property type="match status" value="1"/>
</dbReference>
<dbReference type="EMBL" id="JADIMW010000022">
    <property type="protein sequence ID" value="MBO8437676.1"/>
    <property type="molecule type" value="Genomic_DNA"/>
</dbReference>
<dbReference type="InterPro" id="IPR006037">
    <property type="entry name" value="RCK_C"/>
</dbReference>
<comment type="caution">
    <text evidence="9">The sequence shown here is derived from an EMBL/GenBank/DDBJ whole genome shotgun (WGS) entry which is preliminary data.</text>
</comment>
<feature type="transmembrane region" description="Helical" evidence="7">
    <location>
        <begin position="540"/>
        <end position="560"/>
    </location>
</feature>
<sequence>MNIEALFVLCTLIVMLIVLATDRMRPGLTLLLVAIIMMLTGIITPSEMVAGFSNKGMITVAILFLVSEGVRRSGALDYMIKSILPQKKTSVARAQLRMLPAVGAISAFLNNTAVVVIFAPIVKKWAQYVGMPMKKFLIPLSYATVLGGTCTLIGTSTNLVVYGMMQQNGYDMKMFELSKVGIIILAVGLIYMLLASKRLLPNEEKAKNSAASEVGQKEFFFELALSENSPFIGEKIDNGHVSLLAQNSISGIRRNNEYIDTADKVIEIEREDILIIAGRTAHVEHLTKIEGARLLSLTKADPGFLKNADNVVEVVLAPRFPGLRQTLKEFDFFRRYGAIIIAINKGGKTITSGFEDVKFEEGDDLILLTNDTFRKAWGESTVFHLMSDVGDFEAPQKKSRKWMAFAILIIMVVGASFGEYMQKFNGLKLDMFFFAAAALFAMTALKLYPAKKYTKFISWDILIAIASAFAIASAMTNSGIADIIATNIISAVKGLGPVAVIAALFLITCICTEFITNNAAAALTFPIALSLAKEMGLDPMPFFITICVAASTGYAVPIGYQTNLIVQSMGGYRFKDFIRFGLPLDILIFITTVIFVSLIWGFKPA</sequence>
<comment type="subcellular location">
    <subcellularLocation>
        <location evidence="1">Membrane</location>
        <topology evidence="1">Multi-pass membrane protein</topology>
    </subcellularLocation>
</comment>
<dbReference type="PROSITE" id="PS01271">
    <property type="entry name" value="NA_SULFATE"/>
    <property type="match status" value="1"/>
</dbReference>
<name>A0A9D9H615_9BACT</name>
<feature type="transmembrane region" description="Helical" evidence="7">
    <location>
        <begin position="98"/>
        <end position="122"/>
    </location>
</feature>
<dbReference type="InterPro" id="IPR051679">
    <property type="entry name" value="DASS-Related_Transporters"/>
</dbReference>
<evidence type="ECO:0000313" key="9">
    <source>
        <dbReference type="EMBL" id="MBO8437676.1"/>
    </source>
</evidence>
<keyword evidence="4" id="KW-0677">Repeat</keyword>
<dbReference type="GO" id="GO:0005886">
    <property type="term" value="C:plasma membrane"/>
    <property type="evidence" value="ECO:0007669"/>
    <property type="project" value="TreeGrafter"/>
</dbReference>
<evidence type="ECO:0000256" key="3">
    <source>
        <dbReference type="ARBA" id="ARBA00022692"/>
    </source>
</evidence>
<dbReference type="InterPro" id="IPR031312">
    <property type="entry name" value="Na/sul_symport_CS"/>
</dbReference>
<evidence type="ECO:0000256" key="7">
    <source>
        <dbReference type="SAM" id="Phobius"/>
    </source>
</evidence>
<organism evidence="9 10">
    <name type="scientific">Candidatus Caccoplasma merdipullorum</name>
    <dbReference type="NCBI Taxonomy" id="2840718"/>
    <lineage>
        <taxon>Bacteria</taxon>
        <taxon>Pseudomonadati</taxon>
        <taxon>Bacteroidota</taxon>
        <taxon>Bacteroidia</taxon>
        <taxon>Bacteroidales</taxon>
        <taxon>Bacteroidaceae</taxon>
        <taxon>Bacteroidaceae incertae sedis</taxon>
        <taxon>Candidatus Caccoplasma</taxon>
    </lineage>
</organism>
<proteinExistence type="predicted"/>
<evidence type="ECO:0000256" key="5">
    <source>
        <dbReference type="ARBA" id="ARBA00022989"/>
    </source>
</evidence>
<dbReference type="GO" id="GO:0008324">
    <property type="term" value="F:monoatomic cation transmembrane transporter activity"/>
    <property type="evidence" value="ECO:0007669"/>
    <property type="project" value="InterPro"/>
</dbReference>
<feature type="transmembrane region" description="Helical" evidence="7">
    <location>
        <begin position="456"/>
        <end position="475"/>
    </location>
</feature>
<dbReference type="InterPro" id="IPR004680">
    <property type="entry name" value="Cit_transptr-like_dom"/>
</dbReference>
<accession>A0A9D9H615</accession>
<evidence type="ECO:0000256" key="6">
    <source>
        <dbReference type="ARBA" id="ARBA00023136"/>
    </source>
</evidence>
<keyword evidence="2" id="KW-0813">Transport</keyword>